<evidence type="ECO:0000256" key="5">
    <source>
        <dbReference type="ARBA" id="ARBA00023136"/>
    </source>
</evidence>
<proteinExistence type="predicted"/>
<feature type="transmembrane region" description="Helical" evidence="6">
    <location>
        <begin position="126"/>
        <end position="149"/>
    </location>
</feature>
<dbReference type="Pfam" id="PF03606">
    <property type="entry name" value="DcuC"/>
    <property type="match status" value="1"/>
</dbReference>
<dbReference type="AlphaFoldDB" id="A0A921KBD4"/>
<evidence type="ECO:0000313" key="8">
    <source>
        <dbReference type="Proteomes" id="UP000698173"/>
    </source>
</evidence>
<dbReference type="GO" id="GO:0005886">
    <property type="term" value="C:plasma membrane"/>
    <property type="evidence" value="ECO:0007669"/>
    <property type="project" value="UniProtKB-SubCell"/>
</dbReference>
<comment type="subcellular location">
    <subcellularLocation>
        <location evidence="1">Cell membrane</location>
        <topology evidence="1">Multi-pass membrane protein</topology>
    </subcellularLocation>
</comment>
<reference evidence="7" key="2">
    <citation type="submission" date="2021-09" db="EMBL/GenBank/DDBJ databases">
        <authorList>
            <person name="Gilroy R."/>
        </authorList>
    </citation>
    <scope>NUCLEOTIDE SEQUENCE</scope>
    <source>
        <strain evidence="7">CHK171-7178</strain>
    </source>
</reference>
<keyword evidence="4 6" id="KW-1133">Transmembrane helix</keyword>
<evidence type="ECO:0000256" key="2">
    <source>
        <dbReference type="ARBA" id="ARBA00022475"/>
    </source>
</evidence>
<dbReference type="EMBL" id="DYWT01000006">
    <property type="protein sequence ID" value="HJF30222.1"/>
    <property type="molecule type" value="Genomic_DNA"/>
</dbReference>
<reference evidence="7" key="1">
    <citation type="journal article" date="2021" name="PeerJ">
        <title>Extensive microbial diversity within the chicken gut microbiome revealed by metagenomics and culture.</title>
        <authorList>
            <person name="Gilroy R."/>
            <person name="Ravi A."/>
            <person name="Getino M."/>
            <person name="Pursley I."/>
            <person name="Horton D.L."/>
            <person name="Alikhan N.F."/>
            <person name="Baker D."/>
            <person name="Gharbi K."/>
            <person name="Hall N."/>
            <person name="Watson M."/>
            <person name="Adriaenssens E.M."/>
            <person name="Foster-Nyarko E."/>
            <person name="Jarju S."/>
            <person name="Secka A."/>
            <person name="Antonio M."/>
            <person name="Oren A."/>
            <person name="Chaudhuri R.R."/>
            <person name="La Ragione R."/>
            <person name="Hildebrand F."/>
            <person name="Pallen M.J."/>
        </authorList>
    </citation>
    <scope>NUCLEOTIDE SEQUENCE</scope>
    <source>
        <strain evidence="7">CHK171-7178</strain>
    </source>
</reference>
<keyword evidence="5 6" id="KW-0472">Membrane</keyword>
<comment type="caution">
    <text evidence="7">The sequence shown here is derived from an EMBL/GenBank/DDBJ whole genome shotgun (WGS) entry which is preliminary data.</text>
</comment>
<sequence>MFQAPTLWGLLPLIIFVFLAFRNRHPVVAISIAIVVGAIMSGESLVGVGSSIRDGLSSFLGYIGLIILAGAGLGKITEKTGAAANLVRFIMVKVKVNTPTKAIIGTMICSTLLSGLLGTLAGANAVLAPVIIPIVAAAGLSPSVVAIIFQGAGTTGLFLGPFTPPMVTLMELTGLSYTQVLFSASIPLAVIVWIVTFFYSKKVLAKTMLEQPYSSNDIIELNNEENDSSDEERKVKRKRATQATWTFVITLLSLIFYGVIIEGGSTFAIMIILITSITTGLAGRLSLNEIVETFFEGAKPLVWLFFQFVLFTPFIYYIEKLGGFEALANLLMPLVESGGKTALLNMITILGVAGIPGASVAQMTILNEMFHGVISEMSIPMTVWVMVLLVGSQMTEYLYPVGDTLGAMGIARSKDLKRMIIFGIVATAAALVLVFVYTLIRS</sequence>
<dbReference type="InterPro" id="IPR018385">
    <property type="entry name" value="C4_dicarb_anaerob_car-like"/>
</dbReference>
<evidence type="ECO:0000256" key="6">
    <source>
        <dbReference type="SAM" id="Phobius"/>
    </source>
</evidence>
<protein>
    <submittedName>
        <fullName evidence="7">TRAP transporter large permease subunit</fullName>
    </submittedName>
</protein>
<accession>A0A921KBD4</accession>
<keyword evidence="2" id="KW-1003">Cell membrane</keyword>
<dbReference type="Proteomes" id="UP000698173">
    <property type="component" value="Unassembled WGS sequence"/>
</dbReference>
<feature type="transmembrane region" description="Helical" evidence="6">
    <location>
        <begin position="59"/>
        <end position="77"/>
    </location>
</feature>
<evidence type="ECO:0000256" key="3">
    <source>
        <dbReference type="ARBA" id="ARBA00022692"/>
    </source>
</evidence>
<feature type="transmembrane region" description="Helical" evidence="6">
    <location>
        <begin position="243"/>
        <end position="261"/>
    </location>
</feature>
<feature type="transmembrane region" description="Helical" evidence="6">
    <location>
        <begin position="98"/>
        <end position="120"/>
    </location>
</feature>
<feature type="transmembrane region" description="Helical" evidence="6">
    <location>
        <begin position="299"/>
        <end position="318"/>
    </location>
</feature>
<feature type="transmembrane region" description="Helical" evidence="6">
    <location>
        <begin position="267"/>
        <end position="287"/>
    </location>
</feature>
<feature type="transmembrane region" description="Helical" evidence="6">
    <location>
        <begin position="342"/>
        <end position="366"/>
    </location>
</feature>
<feature type="transmembrane region" description="Helical" evidence="6">
    <location>
        <begin position="28"/>
        <end position="47"/>
    </location>
</feature>
<evidence type="ECO:0000313" key="7">
    <source>
        <dbReference type="EMBL" id="HJF30222.1"/>
    </source>
</evidence>
<feature type="transmembrane region" description="Helical" evidence="6">
    <location>
        <begin position="6"/>
        <end position="21"/>
    </location>
</feature>
<gene>
    <name evidence="7" type="ORF">K8V56_00355</name>
</gene>
<evidence type="ECO:0000256" key="4">
    <source>
        <dbReference type="ARBA" id="ARBA00022989"/>
    </source>
</evidence>
<name>A0A921KBD4_SPOPS</name>
<organism evidence="7 8">
    <name type="scientific">Sporosarcina psychrophila</name>
    <name type="common">Bacillus psychrophilus</name>
    <dbReference type="NCBI Taxonomy" id="1476"/>
    <lineage>
        <taxon>Bacteria</taxon>
        <taxon>Bacillati</taxon>
        <taxon>Bacillota</taxon>
        <taxon>Bacilli</taxon>
        <taxon>Bacillales</taxon>
        <taxon>Caryophanaceae</taxon>
        <taxon>Sporosarcina</taxon>
    </lineage>
</organism>
<feature type="transmembrane region" description="Helical" evidence="6">
    <location>
        <begin position="378"/>
        <end position="399"/>
    </location>
</feature>
<feature type="transmembrane region" description="Helical" evidence="6">
    <location>
        <begin position="419"/>
        <end position="440"/>
    </location>
</feature>
<evidence type="ECO:0000256" key="1">
    <source>
        <dbReference type="ARBA" id="ARBA00004651"/>
    </source>
</evidence>
<keyword evidence="3 6" id="KW-0812">Transmembrane</keyword>
<feature type="transmembrane region" description="Helical" evidence="6">
    <location>
        <begin position="180"/>
        <end position="199"/>
    </location>
</feature>